<dbReference type="GO" id="GO:0042393">
    <property type="term" value="F:histone binding"/>
    <property type="evidence" value="ECO:0007669"/>
    <property type="project" value="InterPro"/>
</dbReference>
<dbReference type="AlphaFoldDB" id="A0A9R1TI22"/>
<feature type="compositionally biased region" description="Basic residues" evidence="6">
    <location>
        <begin position="31"/>
        <end position="41"/>
    </location>
</feature>
<gene>
    <name evidence="9" type="primary">Hpf1</name>
</gene>
<dbReference type="RefSeq" id="XP_011309755.1">
    <property type="nucleotide sequence ID" value="XM_011311453.1"/>
</dbReference>
<dbReference type="InterPro" id="IPR019406">
    <property type="entry name" value="APLF_PBZ"/>
</dbReference>
<dbReference type="Pfam" id="PF10228">
    <property type="entry name" value="HPF1"/>
    <property type="match status" value="1"/>
</dbReference>
<accession>A0A9R1TI22</accession>
<organism evidence="8 9">
    <name type="scientific">Fopius arisanus</name>
    <dbReference type="NCBI Taxonomy" id="64838"/>
    <lineage>
        <taxon>Eukaryota</taxon>
        <taxon>Metazoa</taxon>
        <taxon>Ecdysozoa</taxon>
        <taxon>Arthropoda</taxon>
        <taxon>Hexapoda</taxon>
        <taxon>Insecta</taxon>
        <taxon>Pterygota</taxon>
        <taxon>Neoptera</taxon>
        <taxon>Endopterygota</taxon>
        <taxon>Hymenoptera</taxon>
        <taxon>Apocrita</taxon>
        <taxon>Ichneumonoidea</taxon>
        <taxon>Braconidae</taxon>
        <taxon>Opiinae</taxon>
        <taxon>Fopius</taxon>
    </lineage>
</organism>
<dbReference type="GO" id="GO:0072572">
    <property type="term" value="F:poly-ADP-D-ribose binding"/>
    <property type="evidence" value="ECO:0007669"/>
    <property type="project" value="TreeGrafter"/>
</dbReference>
<reference evidence="9" key="1">
    <citation type="submission" date="2025-08" db="UniProtKB">
        <authorList>
            <consortium name="RefSeq"/>
        </authorList>
    </citation>
    <scope>IDENTIFICATION</scope>
    <source>
        <strain evidence="9">USDA-PBARC FA_bdor</strain>
        <tissue evidence="9">Whole organism</tissue>
    </source>
</reference>
<dbReference type="GO" id="GO:0005634">
    <property type="term" value="C:nucleus"/>
    <property type="evidence" value="ECO:0007669"/>
    <property type="project" value="UniProtKB-SubCell"/>
</dbReference>
<dbReference type="InterPro" id="IPR019361">
    <property type="entry name" value="HPF1"/>
</dbReference>
<proteinExistence type="inferred from homology"/>
<feature type="domain" description="PBZ-type" evidence="7">
    <location>
        <begin position="17"/>
        <end position="41"/>
    </location>
</feature>
<keyword evidence="5" id="KW-0539">Nucleus</keyword>
<protein>
    <submittedName>
        <fullName evidence="9">UPF0609 protein C4orf27 homolog</fullName>
    </submittedName>
</protein>
<dbReference type="Pfam" id="PF10283">
    <property type="entry name" value="zf-CCHH"/>
    <property type="match status" value="1"/>
</dbReference>
<feature type="compositionally biased region" description="Basic and acidic residues" evidence="6">
    <location>
        <begin position="153"/>
        <end position="162"/>
    </location>
</feature>
<dbReference type="GeneID" id="105270487"/>
<evidence type="ECO:0000256" key="3">
    <source>
        <dbReference type="ARBA" id="ARBA00010803"/>
    </source>
</evidence>
<dbReference type="Proteomes" id="UP000694866">
    <property type="component" value="Unplaced"/>
</dbReference>
<evidence type="ECO:0000313" key="8">
    <source>
        <dbReference type="Proteomes" id="UP000694866"/>
    </source>
</evidence>
<dbReference type="PANTHER" id="PTHR13386">
    <property type="entry name" value="HISTONE PARYLATION FACTOR 1"/>
    <property type="match status" value="1"/>
</dbReference>
<feature type="region of interest" description="Disordered" evidence="6">
    <location>
        <begin position="30"/>
        <end position="162"/>
    </location>
</feature>
<comment type="similarity">
    <text evidence="3">Belongs to the HPF1 family.</text>
</comment>
<sequence>MADGKVNPLEVYQKDPRIACQYGAKCYQKNSVHHQKYKHPPIKLQNPTPKKTVKLQKRKINMKTVLPKTKMRRLDPPLDQRGPSPIPSLSSDDENDPRNLGKNLSSLSEDDESKDKKTFTGIYESPEKTTSALIKSSPDDDETEKSAESPSSSKRDIEKITKSPDSEEIKKYKNSIPEDQKLLIKKLFLLAMPDDFYQFYEFCRSLAPDSPGLALRAIGLELVGPFDVLFGKVVAFPEGAEEKYLRHWRYFYDPPEFQTILKGNDKEGLHFGYWRDEDCNIPVFVARNSAMVECKIIPVAETIFGAVLAFIEENLKKASPFEKSCFSLLFRKVKQFAKGNNISLELMSVNMKSRDRKSVAKTFHGAGIVVPYDKKTQVGYRILAVTDTQLKKVLEKVHKGDEDTKKEQMSKIDEIIRLATIAADECDFGTPLELAHDLFSSGIPAVEKRALQMFTMSYSLLQRPLFCKIAVAHLKDRKKNCNLNVF</sequence>
<dbReference type="GO" id="GO:0006974">
    <property type="term" value="P:DNA damage response"/>
    <property type="evidence" value="ECO:0007669"/>
    <property type="project" value="InterPro"/>
</dbReference>
<evidence type="ECO:0000259" key="7">
    <source>
        <dbReference type="Pfam" id="PF10283"/>
    </source>
</evidence>
<evidence type="ECO:0000256" key="5">
    <source>
        <dbReference type="ARBA" id="ARBA00023242"/>
    </source>
</evidence>
<dbReference type="KEGG" id="fas:105270487"/>
<name>A0A9R1TI22_9HYME</name>
<dbReference type="PANTHER" id="PTHR13386:SF1">
    <property type="entry name" value="HISTONE PARYLATION FACTOR 1"/>
    <property type="match status" value="1"/>
</dbReference>
<keyword evidence="4" id="KW-0158">Chromosome</keyword>
<evidence type="ECO:0000256" key="4">
    <source>
        <dbReference type="ARBA" id="ARBA00022454"/>
    </source>
</evidence>
<comment type="subcellular location">
    <subcellularLocation>
        <location evidence="2">Chromosome</location>
    </subcellularLocation>
    <subcellularLocation>
        <location evidence="1">Nucleus</location>
    </subcellularLocation>
</comment>
<keyword evidence="8" id="KW-1185">Reference proteome</keyword>
<evidence type="ECO:0000256" key="2">
    <source>
        <dbReference type="ARBA" id="ARBA00004286"/>
    </source>
</evidence>
<evidence type="ECO:0000256" key="1">
    <source>
        <dbReference type="ARBA" id="ARBA00004123"/>
    </source>
</evidence>
<evidence type="ECO:0000313" key="9">
    <source>
        <dbReference type="RefSeq" id="XP_011309755.1"/>
    </source>
</evidence>
<dbReference type="GO" id="GO:0005694">
    <property type="term" value="C:chromosome"/>
    <property type="evidence" value="ECO:0007669"/>
    <property type="project" value="UniProtKB-SubCell"/>
</dbReference>
<feature type="compositionally biased region" description="Basic residues" evidence="6">
    <location>
        <begin position="51"/>
        <end position="61"/>
    </location>
</feature>
<evidence type="ECO:0000256" key="6">
    <source>
        <dbReference type="SAM" id="MobiDB-lite"/>
    </source>
</evidence>
<dbReference type="CTD" id="54969"/>
<dbReference type="OrthoDB" id="416496at2759"/>